<feature type="region of interest" description="Disordered" evidence="1">
    <location>
        <begin position="122"/>
        <end position="234"/>
    </location>
</feature>
<feature type="compositionally biased region" description="Low complexity" evidence="1">
    <location>
        <begin position="635"/>
        <end position="657"/>
    </location>
</feature>
<feature type="compositionally biased region" description="Low complexity" evidence="1">
    <location>
        <begin position="364"/>
        <end position="384"/>
    </location>
</feature>
<evidence type="ECO:0000256" key="1">
    <source>
        <dbReference type="SAM" id="MobiDB-lite"/>
    </source>
</evidence>
<feature type="compositionally biased region" description="Polar residues" evidence="1">
    <location>
        <begin position="405"/>
        <end position="419"/>
    </location>
</feature>
<reference evidence="3" key="1">
    <citation type="journal article" date="2019" name="Int. J. Syst. Evol. Microbiol.">
        <title>The Global Catalogue of Microorganisms (GCM) 10K type strain sequencing project: providing services to taxonomists for standard genome sequencing and annotation.</title>
        <authorList>
            <consortium name="The Broad Institute Genomics Platform"/>
            <consortium name="The Broad Institute Genome Sequencing Center for Infectious Disease"/>
            <person name="Wu L."/>
            <person name="Ma J."/>
        </authorList>
    </citation>
    <scope>NUCLEOTIDE SEQUENCE [LARGE SCALE GENOMIC DNA]</scope>
    <source>
        <strain evidence="3">JCM 17589</strain>
    </source>
</reference>
<evidence type="ECO:0008006" key="4">
    <source>
        <dbReference type="Google" id="ProtNLM"/>
    </source>
</evidence>
<comment type="caution">
    <text evidence="2">The sequence shown here is derived from an EMBL/GenBank/DDBJ whole genome shotgun (WGS) entry which is preliminary data.</text>
</comment>
<feature type="compositionally biased region" description="Gly residues" evidence="1">
    <location>
        <begin position="26"/>
        <end position="35"/>
    </location>
</feature>
<feature type="compositionally biased region" description="Polar residues" evidence="1">
    <location>
        <begin position="941"/>
        <end position="950"/>
    </location>
</feature>
<gene>
    <name evidence="2" type="ORF">GCM10022285_19860</name>
</gene>
<feature type="compositionally biased region" description="Polar residues" evidence="1">
    <location>
        <begin position="680"/>
        <end position="689"/>
    </location>
</feature>
<feature type="compositionally biased region" description="Basic and acidic residues" evidence="1">
    <location>
        <begin position="516"/>
        <end position="532"/>
    </location>
</feature>
<dbReference type="Proteomes" id="UP001501845">
    <property type="component" value="Unassembled WGS sequence"/>
</dbReference>
<proteinExistence type="predicted"/>
<feature type="compositionally biased region" description="Basic residues" evidence="1">
    <location>
        <begin position="1"/>
        <end position="11"/>
    </location>
</feature>
<feature type="compositionally biased region" description="Low complexity" evidence="1">
    <location>
        <begin position="217"/>
        <end position="234"/>
    </location>
</feature>
<feature type="compositionally biased region" description="Low complexity" evidence="1">
    <location>
        <begin position="200"/>
        <end position="209"/>
    </location>
</feature>
<feature type="compositionally biased region" description="Low complexity" evidence="1">
    <location>
        <begin position="156"/>
        <end position="192"/>
    </location>
</feature>
<dbReference type="EMBL" id="BAABBU010000007">
    <property type="protein sequence ID" value="GAA4130792.1"/>
    <property type="molecule type" value="Genomic_DNA"/>
</dbReference>
<feature type="compositionally biased region" description="Low complexity" evidence="1">
    <location>
        <begin position="875"/>
        <end position="890"/>
    </location>
</feature>
<evidence type="ECO:0000313" key="3">
    <source>
        <dbReference type="Proteomes" id="UP001501845"/>
    </source>
</evidence>
<feature type="compositionally biased region" description="Gly residues" evidence="1">
    <location>
        <begin position="435"/>
        <end position="445"/>
    </location>
</feature>
<protein>
    <recommendedName>
        <fullName evidence="4">Syndecan 1</fullName>
    </recommendedName>
</protein>
<feature type="region of interest" description="Disordered" evidence="1">
    <location>
        <begin position="722"/>
        <end position="982"/>
    </location>
</feature>
<feature type="compositionally biased region" description="Low complexity" evidence="1">
    <location>
        <begin position="491"/>
        <end position="509"/>
    </location>
</feature>
<feature type="compositionally biased region" description="Low complexity" evidence="1">
    <location>
        <begin position="809"/>
        <end position="823"/>
    </location>
</feature>
<feature type="compositionally biased region" description="Low complexity" evidence="1">
    <location>
        <begin position="36"/>
        <end position="47"/>
    </location>
</feature>
<feature type="region of interest" description="Disordered" evidence="1">
    <location>
        <begin position="338"/>
        <end position="708"/>
    </location>
</feature>
<feature type="region of interest" description="Disordered" evidence="1">
    <location>
        <begin position="275"/>
        <end position="322"/>
    </location>
</feature>
<feature type="region of interest" description="Disordered" evidence="1">
    <location>
        <begin position="1"/>
        <end position="82"/>
    </location>
</feature>
<feature type="compositionally biased region" description="Low complexity" evidence="1">
    <location>
        <begin position="951"/>
        <end position="964"/>
    </location>
</feature>
<accession>A0ABP7Y5E1</accession>
<evidence type="ECO:0000313" key="2">
    <source>
        <dbReference type="EMBL" id="GAA4130792.1"/>
    </source>
</evidence>
<organism evidence="2 3">
    <name type="scientific">Streptomyces tunisiensis</name>
    <dbReference type="NCBI Taxonomy" id="948699"/>
    <lineage>
        <taxon>Bacteria</taxon>
        <taxon>Bacillati</taxon>
        <taxon>Actinomycetota</taxon>
        <taxon>Actinomycetes</taxon>
        <taxon>Kitasatosporales</taxon>
        <taxon>Streptomycetaceae</taxon>
        <taxon>Streptomyces</taxon>
    </lineage>
</organism>
<sequence>MAWRDRLRRRAAGADAAGRPRRTEGSGAGSGGRSGSSGSSGSAPSPSGDGGGTSGASGSSMPGDWDGGWRRTTPPPLTVARAPLGVSDGLTFRAGLASWQNPSFDNGLGHALLPTAPTGLVRGVTRPAAPRPARTGGGPLLLRAVRPEGADGVPGGASDAGNAGTSGAGATPVARRVRPGAGSAAGSAASGSSGSGPGASGTTSRSAGAPRSRGITSADSPAVLSSSAPAVQRAVEPVTAPVVTPTDTGRSAVAREIPLIRRVTVVPGATADAAVDRTGVSGSDSGSATRSPGGSGGRTTSGPAVQRAATGARSEVSPASGAVAPQVAVQLRPVGPRLTVARRQSGPVRRVRALRPAAPPAPGNRPASDASGASAAPAAGTTAPVQRAAARTGSRAPLGAPLSELPSTATPLTEGTPTSRPAPGPALPVVQRQTEGGGASEGGVRGTAQKGPALQEGPAPRRTSDAGRPGARARGGLGAPLPALPPSADVPRSASPGARASRPAPASGPDIQRAPARQDDRSSATAPDRDRTPTATAPPARGEGGADAPLLGSDDVQRRVTNPSAPVDPTSPGHPTDRAGGPATPLVTPSAATASEGPVSATAPAGSAPRPGAQTPSIPGAPGPVVVARALAEGTPDARTPATDQPTAPAAPRAARTSGTAGPGPLPVTGSAAPSVQAAPRTQGTTGTARNPGAADPRPLTGTAASSAPAVPLTLQLLPARPLTLSTRAPEGTAQPAAARSGNRPVVPMRWPGAPAAPRGQGGTGTPARPSPGPSAATQATPHVQRSAAPGPGPAAPQVQRAATPYPGARNSVVSTPSSSAAVQRVPVVQLAPPHRETHGAPSSAVHAPARSLPVTAPQTPPLTDRPSPTHGSDPASAGPVPVVRPRAATPGGGTRGAATPVQRAPHSADDSALPGSMDKALPTPRRQPVSAAGDLAETVKSGQSSGRSRTVSAGSAVGGTASAKRTAHRAETPQDPGMDLDELARRLIDPVARLLRTELRRGRERTGRPYDGRR</sequence>
<name>A0ABP7Y5E1_9ACTN</name>
<keyword evidence="3" id="KW-1185">Reference proteome</keyword>